<dbReference type="InterPro" id="IPR016181">
    <property type="entry name" value="Acyl_CoA_acyltransferase"/>
</dbReference>
<comment type="function">
    <text evidence="3">Catalyzes the acetylation of dTDP-fucosamine (dTDP-4-amino-4,6-dideoxy-D-galactose) to dTDP-Fuc4NAc, which is utilized in the biosynthesis of the enterobacterial common antigen (ECA).</text>
</comment>
<feature type="domain" description="N-acetyltransferase" evidence="4">
    <location>
        <begin position="116"/>
        <end position="264"/>
    </location>
</feature>
<dbReference type="EMBL" id="AE017042">
    <property type="protein sequence ID" value="AAS63353.1"/>
    <property type="molecule type" value="Genomic_DNA"/>
</dbReference>
<organism evidence="5 8">
    <name type="scientific">Yersinia pestis</name>
    <dbReference type="NCBI Taxonomy" id="632"/>
    <lineage>
        <taxon>Bacteria</taxon>
        <taxon>Pseudomonadati</taxon>
        <taxon>Pseudomonadota</taxon>
        <taxon>Gammaproteobacteria</taxon>
        <taxon>Enterobacterales</taxon>
        <taxon>Yersiniaceae</taxon>
        <taxon>Yersinia</taxon>
    </lineage>
</organism>
<dbReference type="HOGENOM" id="CLU_101319_1_0_6"/>
<evidence type="ECO:0000259" key="4">
    <source>
        <dbReference type="PROSITE" id="PS51186"/>
    </source>
</evidence>
<dbReference type="PANTHER" id="PTHR43877">
    <property type="entry name" value="AMINOALKYLPHOSPHONATE N-ACETYLTRANSFERASE-RELATED-RELATED"/>
    <property type="match status" value="1"/>
</dbReference>
<dbReference type="GO" id="GO:0009246">
    <property type="term" value="P:enterobacterial common antigen biosynthetic process"/>
    <property type="evidence" value="ECO:0007669"/>
    <property type="project" value="UniProtKB-UniRule"/>
</dbReference>
<evidence type="ECO:0000313" key="7">
    <source>
        <dbReference type="Proteomes" id="UP000001019"/>
    </source>
</evidence>
<dbReference type="FunFam" id="3.40.630.30:FF:000044">
    <property type="entry name" value="dTDP-fucosamine acetyltransferase"/>
    <property type="match status" value="1"/>
</dbReference>
<dbReference type="HAMAP" id="MF_02027">
    <property type="entry name" value="WecD_RffC"/>
    <property type="match status" value="1"/>
</dbReference>
<dbReference type="InterPro" id="IPR000182">
    <property type="entry name" value="GNAT_dom"/>
</dbReference>
<dbReference type="EMBL" id="AE009952">
    <property type="protein sequence ID" value="AAM83957.1"/>
    <property type="molecule type" value="Genomic_DNA"/>
</dbReference>
<dbReference type="UniPathway" id="UPA00566"/>
<dbReference type="Proteomes" id="UP000001019">
    <property type="component" value="Chromosome"/>
</dbReference>
<dbReference type="NCBIfam" id="NF008212">
    <property type="entry name" value="PRK10975.1"/>
    <property type="match status" value="1"/>
</dbReference>
<dbReference type="InterPro" id="IPR012752">
    <property type="entry name" value="AcTrfase_WecD"/>
</dbReference>
<comment type="subunit">
    <text evidence="3">Homodimer.</text>
</comment>
<dbReference type="SUPFAM" id="SSF55729">
    <property type="entry name" value="Acyl-CoA N-acyltransferases (Nat)"/>
    <property type="match status" value="1"/>
</dbReference>
<dbReference type="Pfam" id="PF00583">
    <property type="entry name" value="Acetyltransf_1"/>
    <property type="match status" value="1"/>
</dbReference>
<keyword evidence="1 3" id="KW-0808">Transferase</keyword>
<keyword evidence="2 3" id="KW-0012">Acyltransferase</keyword>
<dbReference type="NCBIfam" id="TIGR02382">
    <property type="entry name" value="wecD_rffC"/>
    <property type="match status" value="1"/>
</dbReference>
<reference evidence="5 8" key="1">
    <citation type="journal article" date="2002" name="J. Bacteriol.">
        <title>Genome sequence of Yersinia pestis KIM.</title>
        <authorList>
            <person name="Deng W."/>
            <person name="Burland V."/>
            <person name="Plunkett G.III."/>
            <person name="Boutin A."/>
            <person name="Mayhew G.F."/>
            <person name="Liss P."/>
            <person name="Perna N.T."/>
            <person name="Rose D.J."/>
            <person name="Mau B."/>
            <person name="Zhou S."/>
            <person name="Schwartz D.C."/>
            <person name="Fetherston J.D."/>
            <person name="Lindler L.E."/>
            <person name="Brubaker R.R."/>
            <person name="Plana G.V."/>
            <person name="Straley S.C."/>
            <person name="McDonough K.A."/>
            <person name="Nilles M.L."/>
            <person name="Matson J.S."/>
            <person name="Blattner F.R."/>
            <person name="Perry R.D."/>
        </authorList>
    </citation>
    <scope>NUCLEOTIDE SEQUENCE [LARGE SCALE GENOMIC DNA]</scope>
    <source>
        <strain evidence="5">KIM</strain>
        <strain evidence="8">KIM10+ / Biovar Mediaevalis</strain>
    </source>
</reference>
<dbReference type="CDD" id="cd04301">
    <property type="entry name" value="NAT_SF"/>
    <property type="match status" value="1"/>
</dbReference>
<dbReference type="GO" id="GO:0008080">
    <property type="term" value="F:N-acetyltransferase activity"/>
    <property type="evidence" value="ECO:0007669"/>
    <property type="project" value="InterPro"/>
</dbReference>
<dbReference type="InterPro" id="IPR050832">
    <property type="entry name" value="Bact_Acetyltransf"/>
</dbReference>
<name>Q8D1K3_YERPE</name>
<feature type="binding site" evidence="3">
    <location>
        <position position="240"/>
    </location>
    <ligand>
        <name>acetyl-CoA</name>
        <dbReference type="ChEBI" id="CHEBI:57288"/>
    </ligand>
</feature>
<feature type="active site" description="Proton donor" evidence="3">
    <location>
        <position position="247"/>
    </location>
</feature>
<proteinExistence type="inferred from homology"/>
<dbReference type="PROSITE" id="PS51186">
    <property type="entry name" value="GNAT"/>
    <property type="match status" value="1"/>
</dbReference>
<evidence type="ECO:0000256" key="3">
    <source>
        <dbReference type="HAMAP-Rule" id="MF_02027"/>
    </source>
</evidence>
<dbReference type="EC" id="2.3.1.210" evidence="3"/>
<dbReference type="IntAct" id="Q8D1K3">
    <property type="interactions" value="1"/>
</dbReference>
<evidence type="ECO:0000256" key="1">
    <source>
        <dbReference type="ARBA" id="ARBA00022679"/>
    </source>
</evidence>
<reference evidence="7" key="3">
    <citation type="journal article" date="2004" name="DNA Res.">
        <title>Complete genome sequence of Yersinia pestis strain 91001, an isolate avirulent to humans.</title>
        <authorList>
            <person name="Song Y."/>
            <person name="Tong Z."/>
            <person name="Wang J."/>
            <person name="Wang L."/>
            <person name="Guo Z."/>
            <person name="Han Y."/>
            <person name="Zhang J."/>
            <person name="Pei D."/>
            <person name="Zhou D."/>
            <person name="Qin H."/>
            <person name="Pang X."/>
            <person name="Han Y."/>
            <person name="Zhai J."/>
            <person name="Li M."/>
            <person name="Cui B."/>
            <person name="Qi Z."/>
            <person name="Jin L."/>
            <person name="Dai R."/>
            <person name="Chen F."/>
            <person name="Li S."/>
            <person name="Ye C."/>
            <person name="Du Z."/>
            <person name="Lin W."/>
            <person name="Wang J."/>
            <person name="Yu J."/>
            <person name="Yang H."/>
            <person name="Wang J."/>
            <person name="Huang P."/>
            <person name="Yang R."/>
        </authorList>
    </citation>
    <scope>NUCLEOTIDE SEQUENCE [LARGE SCALE GENOMIC DNA]</scope>
    <source>
        <strain evidence="7">91001 / Biovar Mediaevalis</strain>
    </source>
</reference>
<evidence type="ECO:0000313" key="6">
    <source>
        <dbReference type="EMBL" id="AAS63353.1"/>
    </source>
</evidence>
<accession>Q8D1K3</accession>
<comment type="pathway">
    <text evidence="3">Bacterial outer membrane biogenesis; enterobacterial common antigen biosynthesis.</text>
</comment>
<dbReference type="EnsemblBacteria" id="AAS63353">
    <property type="protein sequence ID" value="AAS63353"/>
    <property type="gene ID" value="YP_3185"/>
</dbReference>
<comment type="similarity">
    <text evidence="3">Belongs to the WecD family.</text>
</comment>
<dbReference type="PANTHER" id="PTHR43877:SF2">
    <property type="entry name" value="AMINOALKYLPHOSPHONATE N-ACETYLTRANSFERASE-RELATED"/>
    <property type="match status" value="1"/>
</dbReference>
<dbReference type="KEGG" id="ypk:y0368"/>
<dbReference type="KEGG" id="ypm:YP_3185"/>
<dbReference type="Gene3D" id="3.40.630.30">
    <property type="match status" value="1"/>
</dbReference>
<evidence type="ECO:0000313" key="5">
    <source>
        <dbReference type="EMBL" id="AAM83957.1"/>
    </source>
</evidence>
<reference evidence="6" key="2">
    <citation type="submission" date="2003-04" db="EMBL/GenBank/DDBJ databases">
        <authorList>
            <person name="Song Y."/>
            <person name="Tong Z."/>
            <person name="Wang L."/>
            <person name="Han Y."/>
            <person name="Zhang J."/>
            <person name="Pei D."/>
            <person name="Wang J."/>
            <person name="Zhou D."/>
            <person name="Han Y."/>
            <person name="Pang X."/>
            <person name="Zhai J."/>
            <person name="Chen F."/>
            <person name="Qin H."/>
            <person name="Wang J."/>
            <person name="Li S."/>
            <person name="Guo Z."/>
            <person name="Ye C."/>
            <person name="Du Z."/>
            <person name="Lin W."/>
            <person name="Wang J."/>
            <person name="Yu J."/>
            <person name="Yang H."/>
            <person name="Wang J."/>
            <person name="Huang P."/>
            <person name="Yang R."/>
        </authorList>
    </citation>
    <scope>NUCLEOTIDE SEQUENCE</scope>
    <source>
        <strain evidence="6">91001</strain>
    </source>
</reference>
<dbReference type="Proteomes" id="UP000002490">
    <property type="component" value="Chromosome"/>
</dbReference>
<sequence>MRQPRWRKPVMANICWIYYMPVHASIEPLGWESEFFQRQSAKLIFSDSAPPLNPAELAAFTLVQAKVPTHRLDLIDALSQLDFHLVEGEIDLSLVVGEKEGIGTENATSEPNMGAYSLRVATEADIPQLRRVAASAFALSRFRAPWYDAQDSGRFYALWVEKAVLGTFDHQCLLVLDPTDQPVGFVTLRDLQDGSARIGLLAVFPGAQSKGIGLRLMSAAKQWCQHHGLHRLRVATQMSNIAALRLYIRSGASIESTAYWLCRG</sequence>
<accession>Q74R88</accession>
<comment type="caution">
    <text evidence="3">Lacks conserved residue(s) required for the propagation of feature annotation.</text>
</comment>
<gene>
    <name evidence="3 5" type="primary">wecD</name>
    <name evidence="6" type="synonym">rffC</name>
    <name evidence="5" type="ordered locus">y0368</name>
    <name evidence="6" type="ordered locus">YP_3185</name>
</gene>
<reference evidence="6" key="4">
    <citation type="submission" date="2016-05" db="EMBL/GenBank/DDBJ databases">
        <title>Reannotation of Yersinia pestis strain 91001 based on omics data.</title>
        <authorList>
            <person name="Yiqing M."/>
        </authorList>
    </citation>
    <scope>NUCLEOTIDE SEQUENCE</scope>
    <source>
        <strain evidence="6">91001</strain>
    </source>
</reference>
<dbReference type="AlphaFoldDB" id="Q8D1K3"/>
<dbReference type="DNASU" id="1145315"/>
<evidence type="ECO:0000256" key="2">
    <source>
        <dbReference type="ARBA" id="ARBA00023315"/>
    </source>
</evidence>
<evidence type="ECO:0000313" key="8">
    <source>
        <dbReference type="Proteomes" id="UP000002490"/>
    </source>
</evidence>
<protein>
    <recommendedName>
        <fullName evidence="3">dTDP-fucosamine acetyltransferase</fullName>
        <ecNumber evidence="3">2.3.1.210</ecNumber>
    </recommendedName>
    <alternativeName>
        <fullName evidence="3">TDP-fucosamine acetyltransferase</fullName>
    </alternativeName>
    <alternativeName>
        <fullName evidence="3">dTDP-4-amino-4,6-dideoxy-D-galactose acyltransferase</fullName>
    </alternativeName>
</protein>
<comment type="catalytic activity">
    <reaction evidence="3">
        <text>dTDP-4-amino-4,6-dideoxy-alpha-D-galactose + acetyl-CoA = dTDP-4-acetamido-4,6-dideoxy-alpha-D-galactose + CoA + H(+)</text>
        <dbReference type="Rhea" id="RHEA:34443"/>
        <dbReference type="ChEBI" id="CHEBI:15378"/>
        <dbReference type="ChEBI" id="CHEBI:57287"/>
        <dbReference type="ChEBI" id="CHEBI:57288"/>
        <dbReference type="ChEBI" id="CHEBI:68492"/>
        <dbReference type="ChEBI" id="CHEBI:68493"/>
        <dbReference type="EC" id="2.3.1.210"/>
    </reaction>
</comment>